<reference evidence="1" key="1">
    <citation type="submission" date="2022-10" db="EMBL/GenBank/DDBJ databases">
        <title>Genome Sequence of Xylaria curta.</title>
        <authorList>
            <person name="Buettner E."/>
        </authorList>
    </citation>
    <scope>NUCLEOTIDE SEQUENCE</scope>
    <source>
        <strain evidence="1">Babe10</strain>
    </source>
</reference>
<evidence type="ECO:0000313" key="2">
    <source>
        <dbReference type="Proteomes" id="UP001143856"/>
    </source>
</evidence>
<keyword evidence="2" id="KW-1185">Reference proteome</keyword>
<evidence type="ECO:0000313" key="1">
    <source>
        <dbReference type="EMBL" id="KAJ2979420.1"/>
    </source>
</evidence>
<dbReference type="EMBL" id="JAPDGR010001811">
    <property type="protein sequence ID" value="KAJ2979420.1"/>
    <property type="molecule type" value="Genomic_DNA"/>
</dbReference>
<sequence>MATQTQVLIAHTGQRLHVDSSQFSDLEDFKEWVARQSAIPSQNLVALTSQGKTVKIQTIQLEKEIYVYDIRITQASSPGAPTSLVTESPAPKRYQITTAPNSIDDTHSLRSWQDLFKKRRDWALEVLAACQDMANTAGARYAEMDVMLKCLEAAVANLEAALKPIEPKYLEFKKWATPAQEEHASLVSNWESYLELARSVPVSSKMVRFMTGQDVRKPRQSTLEDLIDPEPTRKAGKLATTALRKFNAKISDLDKAADKLFNGCDELFGELNKLVGRSAMQHMNDCNQLLEDIEAITNKIDTDYQTTFQYTNHAKDVSQASKTAANHTKQLLPSIQKRAVEMDEMLQYAVQARNEVAVESLTLMRNIAEITKLHHDVKAQMNLMNQVEEEMTTFDYLRLIHQLPFMYASFMVESIRRREWSEKIKTDSSTLANEMALFQDEELKRRRKWEKMVGNTYGPEKNITHVLGLEVNLRGDEETWPEVTKQELDDFSATIRQQNADDIVVTDVAKLISDLNNPTKQQNKRLKAFKNGSIHEAALGRSGLLIRGDDDLIRSLQDNKSRLESKLKTAESRIRRLEDLLHRHTQSSRPSIFPQQNDQNNSSTSLKGSRASHDRRQSSASENSEILLQRIVQLETELNAEKERSATLQKEAEAHAEHITEANSTKQDLLGNMEALKREFMEERRSYVDEIKQLKARLEETEDAMVQSMQDEIDRLNNEKRDDALKTQGQVEFLRNEAKIQRERVVSLERELREARDMGKNMTRQVEALHENTETQARSLRELHEQLSPTEVAPQDFTDLMDAVVTKSVDVITKLQSHERDLSLMKADLGLADVTVREVKAELSSTKEKLSSEEMTVVRLRESLDREKARCITLETEVNDGREQVNELRAKMTEGESGSETLRKKLEDEEKRVADLTEQLASRQSQVGSLEEEVRMFQDKLQSADTSLAALNRRFEDRNARSKDLAQRLYTHNERLTRLLERLSFSVTRTDGSMVIQKIPRAERAPQIPNDPSDPGTSIRRSSSLGHSTSADSTDLRLLYWMNAENSGAEEEQYQAFIAGPGYFDIDAFSEAIYRRVKEIEHTARKMTRDARSFRERAHIAAKEAHEKIAFKHFKEGDLALFLPTRNQTAGAWAAFNVGCPHFFLREQESHRLRSREWLVARISRIQERVVDLSRNLQPANAPLSEGETDSVNTGDDNDNPFSLSDGLRWWLIDAHEDKPGAPSTPGLAKSTVASNKVEAVADMHSHGRPGKHKSKLGPNGGIEGVSRTLSKSLESRRSSSGSKKALPFAPGAAAAKGSALASETDSLRVFPADSPVASTSQTLEHSIAVTGSAQDELSTKAHHQDQGKGAVPRNDPNEGSIQADITSYPHSQSRTQARHHPTPQLQRDTSDTPSRRSIVWDSLWNLDVSYPGKFDLLAVGTNPRCDEHLEGAQPLDAVLAVVLRIQTHELQGLGLERYTTALRIREQLLLDQGQDIGSRYGAKYGGDRGGPSDCRSGCRSDGIGG</sequence>
<comment type="caution">
    <text evidence="1">The sequence shown here is derived from an EMBL/GenBank/DDBJ whole genome shotgun (WGS) entry which is preliminary data.</text>
</comment>
<organism evidence="1 2">
    <name type="scientific">Xylaria curta</name>
    <dbReference type="NCBI Taxonomy" id="42375"/>
    <lineage>
        <taxon>Eukaryota</taxon>
        <taxon>Fungi</taxon>
        <taxon>Dikarya</taxon>
        <taxon>Ascomycota</taxon>
        <taxon>Pezizomycotina</taxon>
        <taxon>Sordariomycetes</taxon>
        <taxon>Xylariomycetidae</taxon>
        <taxon>Xylariales</taxon>
        <taxon>Xylariaceae</taxon>
        <taxon>Xylaria</taxon>
    </lineage>
</organism>
<protein>
    <submittedName>
        <fullName evidence="1">Uncharacterized protein</fullName>
    </submittedName>
</protein>
<gene>
    <name evidence="1" type="ORF">NUW58_g7206</name>
</gene>
<name>A0ACC1NKF2_9PEZI</name>
<proteinExistence type="predicted"/>
<dbReference type="Proteomes" id="UP001143856">
    <property type="component" value="Unassembled WGS sequence"/>
</dbReference>
<accession>A0ACC1NKF2</accession>